<dbReference type="PANTHER" id="PTHR33279">
    <property type="entry name" value="SULFUR CARRIER PROTEIN YEDF-RELATED"/>
    <property type="match status" value="1"/>
</dbReference>
<dbReference type="PANTHER" id="PTHR33279:SF6">
    <property type="entry name" value="SULFUR CARRIER PROTEIN YEDF-RELATED"/>
    <property type="match status" value="1"/>
</dbReference>
<proteinExistence type="inferred from homology"/>
<dbReference type="Proteomes" id="UP000321337">
    <property type="component" value="Unassembled WGS sequence"/>
</dbReference>
<evidence type="ECO:0000256" key="1">
    <source>
        <dbReference type="ARBA" id="ARBA00008984"/>
    </source>
</evidence>
<dbReference type="InterPro" id="IPR036868">
    <property type="entry name" value="TusA-like_sf"/>
</dbReference>
<dbReference type="CDD" id="cd00291">
    <property type="entry name" value="SirA_YedF_YeeD"/>
    <property type="match status" value="1"/>
</dbReference>
<comment type="similarity">
    <text evidence="1">Belongs to the sulfur carrier protein TusA family.</text>
</comment>
<gene>
    <name evidence="3" type="ORF">TPL01_28850</name>
</gene>
<dbReference type="EMBL" id="BKAD01000036">
    <property type="protein sequence ID" value="GEP31747.1"/>
    <property type="molecule type" value="Genomic_DNA"/>
</dbReference>
<evidence type="ECO:0000259" key="2">
    <source>
        <dbReference type="Pfam" id="PF01206"/>
    </source>
</evidence>
<dbReference type="RefSeq" id="WP_147074708.1">
    <property type="nucleotide sequence ID" value="NZ_AP021884.1"/>
</dbReference>
<sequence length="78" mass="8847">MKYQHTLDICNTTGPWTILNCKKELEAMNSGEILKVILHTESKDLTVIETFCKQVGHEVIGHDVEGDGQVCYIKRKKS</sequence>
<protein>
    <recommendedName>
        <fullName evidence="2">UPF0033 domain-containing protein</fullName>
    </recommendedName>
</protein>
<dbReference type="SUPFAM" id="SSF64307">
    <property type="entry name" value="SirA-like"/>
    <property type="match status" value="1"/>
</dbReference>
<dbReference type="OrthoDB" id="9797551at2"/>
<evidence type="ECO:0000313" key="3">
    <source>
        <dbReference type="EMBL" id="GEP31747.1"/>
    </source>
</evidence>
<evidence type="ECO:0000313" key="4">
    <source>
        <dbReference type="Proteomes" id="UP000321337"/>
    </source>
</evidence>
<dbReference type="Pfam" id="PF01206">
    <property type="entry name" value="TusA"/>
    <property type="match status" value="1"/>
</dbReference>
<reference evidence="3 4" key="1">
    <citation type="submission" date="2019-07" db="EMBL/GenBank/DDBJ databases">
        <title>Whole genome shotgun sequence of Thiobacillus plumbophilus NBRC 107929.</title>
        <authorList>
            <person name="Hosoyama A."/>
            <person name="Uohara A."/>
            <person name="Ohji S."/>
            <person name="Ichikawa N."/>
        </authorList>
    </citation>
    <scope>NUCLEOTIDE SEQUENCE [LARGE SCALE GENOMIC DNA]</scope>
    <source>
        <strain evidence="3 4">NBRC 107929</strain>
    </source>
</reference>
<dbReference type="Gene3D" id="3.30.110.40">
    <property type="entry name" value="TusA-like domain"/>
    <property type="match status" value="1"/>
</dbReference>
<dbReference type="InterPro" id="IPR001455">
    <property type="entry name" value="TusA-like"/>
</dbReference>
<keyword evidence="4" id="KW-1185">Reference proteome</keyword>
<name>A0A512LB95_9PROT</name>
<accession>A0A512LB95</accession>
<organism evidence="3 4">
    <name type="scientific">Sulfuriferula plumbiphila</name>
    <dbReference type="NCBI Taxonomy" id="171865"/>
    <lineage>
        <taxon>Bacteria</taxon>
        <taxon>Pseudomonadati</taxon>
        <taxon>Pseudomonadota</taxon>
        <taxon>Betaproteobacteria</taxon>
        <taxon>Nitrosomonadales</taxon>
        <taxon>Sulfuricellaceae</taxon>
        <taxon>Sulfuriferula</taxon>
    </lineage>
</organism>
<comment type="caution">
    <text evidence="3">The sequence shown here is derived from an EMBL/GenBank/DDBJ whole genome shotgun (WGS) entry which is preliminary data.</text>
</comment>
<feature type="domain" description="UPF0033" evidence="2">
    <location>
        <begin position="5"/>
        <end position="74"/>
    </location>
</feature>
<dbReference type="AlphaFoldDB" id="A0A512LB95"/>